<accession>A0A285JWL9</accession>
<protein>
    <submittedName>
        <fullName evidence="2">Uncharacterized protein</fullName>
    </submittedName>
</protein>
<gene>
    <name evidence="2" type="ORF">SAMN05421748_126139</name>
</gene>
<reference evidence="3" key="1">
    <citation type="submission" date="2017-09" db="EMBL/GenBank/DDBJ databases">
        <authorList>
            <person name="Varghese N."/>
            <person name="Submissions S."/>
        </authorList>
    </citation>
    <scope>NUCLEOTIDE SEQUENCE [LARGE SCALE GENOMIC DNA]</scope>
    <source>
        <strain evidence="3">CGMCC 4.6857</strain>
    </source>
</reference>
<feature type="region of interest" description="Disordered" evidence="1">
    <location>
        <begin position="1"/>
        <end position="27"/>
    </location>
</feature>
<feature type="compositionally biased region" description="Basic and acidic residues" evidence="1">
    <location>
        <begin position="17"/>
        <end position="27"/>
    </location>
</feature>
<evidence type="ECO:0000313" key="3">
    <source>
        <dbReference type="Proteomes" id="UP000219612"/>
    </source>
</evidence>
<sequence length="73" mass="8232">MWTSGEARTWGNNGGDGGRRDPIRPRGRDVLETEKEWRERWVGQGAKVITRRSWAAGPFVPADLRIGEADQVI</sequence>
<dbReference type="EMBL" id="OBDY01000026">
    <property type="protein sequence ID" value="SNY64443.1"/>
    <property type="molecule type" value="Genomic_DNA"/>
</dbReference>
<organism evidence="2 3">
    <name type="scientific">Paractinoplanes atraurantiacus</name>
    <dbReference type="NCBI Taxonomy" id="1036182"/>
    <lineage>
        <taxon>Bacteria</taxon>
        <taxon>Bacillati</taxon>
        <taxon>Actinomycetota</taxon>
        <taxon>Actinomycetes</taxon>
        <taxon>Micromonosporales</taxon>
        <taxon>Micromonosporaceae</taxon>
        <taxon>Paractinoplanes</taxon>
    </lineage>
</organism>
<evidence type="ECO:0000256" key="1">
    <source>
        <dbReference type="SAM" id="MobiDB-lite"/>
    </source>
</evidence>
<dbReference type="Proteomes" id="UP000219612">
    <property type="component" value="Unassembled WGS sequence"/>
</dbReference>
<keyword evidence="3" id="KW-1185">Reference proteome</keyword>
<dbReference type="AlphaFoldDB" id="A0A285JWL9"/>
<name>A0A285JWL9_9ACTN</name>
<evidence type="ECO:0000313" key="2">
    <source>
        <dbReference type="EMBL" id="SNY64443.1"/>
    </source>
</evidence>
<proteinExistence type="predicted"/>